<sequence>MYDSAPMCQSSSPPEPSPLFHPKPVRPAFTSSYSSPLLPSSTGASPPFSPGGSASASSSPSPPHISNHKPSHVLSAKSRAKAKKMSSTTGKHKNVQVALEVKVERSRGFHAFFVPLARSMPPAPPSSPVFGQSTNEQQDTYERPKATEERWVEDIQRMDLD</sequence>
<feature type="compositionally biased region" description="Basic residues" evidence="1">
    <location>
        <begin position="78"/>
        <end position="93"/>
    </location>
</feature>
<keyword evidence="3" id="KW-1185">Reference proteome</keyword>
<proteinExistence type="predicted"/>
<dbReference type="AlphaFoldDB" id="A0AAD3Y7Y5"/>
<name>A0AAD3Y7Y5_9TREE</name>
<feature type="compositionally biased region" description="Polar residues" evidence="1">
    <location>
        <begin position="129"/>
        <end position="138"/>
    </location>
</feature>
<gene>
    <name evidence="2" type="ORF">CspeluHIS016_0105310</name>
</gene>
<organism evidence="2 3">
    <name type="scientific">Cutaneotrichosporon spelunceum</name>
    <dbReference type="NCBI Taxonomy" id="1672016"/>
    <lineage>
        <taxon>Eukaryota</taxon>
        <taxon>Fungi</taxon>
        <taxon>Dikarya</taxon>
        <taxon>Basidiomycota</taxon>
        <taxon>Agaricomycotina</taxon>
        <taxon>Tremellomycetes</taxon>
        <taxon>Trichosporonales</taxon>
        <taxon>Trichosporonaceae</taxon>
        <taxon>Cutaneotrichosporon</taxon>
    </lineage>
</organism>
<evidence type="ECO:0000313" key="2">
    <source>
        <dbReference type="EMBL" id="GMK53945.1"/>
    </source>
</evidence>
<reference evidence="2" key="2">
    <citation type="submission" date="2023-06" db="EMBL/GenBank/DDBJ databases">
        <authorList>
            <person name="Kobayashi Y."/>
            <person name="Kayamori A."/>
            <person name="Aoki K."/>
            <person name="Shiwa Y."/>
            <person name="Fujita N."/>
            <person name="Sugita T."/>
            <person name="Iwasaki W."/>
            <person name="Tanaka N."/>
            <person name="Takashima M."/>
        </authorList>
    </citation>
    <scope>NUCLEOTIDE SEQUENCE</scope>
    <source>
        <strain evidence="2">HIS016</strain>
    </source>
</reference>
<feature type="region of interest" description="Disordered" evidence="1">
    <location>
        <begin position="1"/>
        <end position="93"/>
    </location>
</feature>
<evidence type="ECO:0000313" key="3">
    <source>
        <dbReference type="Proteomes" id="UP001222932"/>
    </source>
</evidence>
<dbReference type="EMBL" id="BTCM01000001">
    <property type="protein sequence ID" value="GMK53945.1"/>
    <property type="molecule type" value="Genomic_DNA"/>
</dbReference>
<feature type="compositionally biased region" description="Low complexity" evidence="1">
    <location>
        <begin position="31"/>
        <end position="59"/>
    </location>
</feature>
<protein>
    <submittedName>
        <fullName evidence="2">Uncharacterized protein</fullName>
    </submittedName>
</protein>
<feature type="region of interest" description="Disordered" evidence="1">
    <location>
        <begin position="118"/>
        <end position="148"/>
    </location>
</feature>
<accession>A0AAD3Y7Y5</accession>
<reference evidence="2" key="1">
    <citation type="journal article" date="2023" name="BMC Genomics">
        <title>Chromosome-level genome assemblies of Cutaneotrichosporon spp. (Trichosporonales, Basidiomycota) reveal imbalanced evolution between nucleotide sequences and chromosome synteny.</title>
        <authorList>
            <person name="Kobayashi Y."/>
            <person name="Kayamori A."/>
            <person name="Aoki K."/>
            <person name="Shiwa Y."/>
            <person name="Matsutani M."/>
            <person name="Fujita N."/>
            <person name="Sugita T."/>
            <person name="Iwasaki W."/>
            <person name="Tanaka N."/>
            <person name="Takashima M."/>
        </authorList>
    </citation>
    <scope>NUCLEOTIDE SEQUENCE</scope>
    <source>
        <strain evidence="2">HIS016</strain>
    </source>
</reference>
<dbReference type="Proteomes" id="UP001222932">
    <property type="component" value="Unassembled WGS sequence"/>
</dbReference>
<comment type="caution">
    <text evidence="2">The sequence shown here is derived from an EMBL/GenBank/DDBJ whole genome shotgun (WGS) entry which is preliminary data.</text>
</comment>
<evidence type="ECO:0000256" key="1">
    <source>
        <dbReference type="SAM" id="MobiDB-lite"/>
    </source>
</evidence>